<dbReference type="Proteomes" id="UP000581688">
    <property type="component" value="Unassembled WGS sequence"/>
</dbReference>
<evidence type="ECO:0000313" key="2">
    <source>
        <dbReference type="Proteomes" id="UP000581688"/>
    </source>
</evidence>
<proteinExistence type="predicted"/>
<dbReference type="AlphaFoldDB" id="A0A841QAE1"/>
<comment type="caution">
    <text evidence="1">The sequence shown here is derived from an EMBL/GenBank/DDBJ whole genome shotgun (WGS) entry which is preliminary data.</text>
</comment>
<keyword evidence="2" id="KW-1185">Reference proteome</keyword>
<organism evidence="1 2">
    <name type="scientific">Salirhabdus euzebyi</name>
    <dbReference type="NCBI Taxonomy" id="394506"/>
    <lineage>
        <taxon>Bacteria</taxon>
        <taxon>Bacillati</taxon>
        <taxon>Bacillota</taxon>
        <taxon>Bacilli</taxon>
        <taxon>Bacillales</taxon>
        <taxon>Bacillaceae</taxon>
        <taxon>Salirhabdus</taxon>
    </lineage>
</organism>
<reference evidence="1 2" key="1">
    <citation type="submission" date="2020-08" db="EMBL/GenBank/DDBJ databases">
        <title>Genomic Encyclopedia of Type Strains, Phase IV (KMG-IV): sequencing the most valuable type-strain genomes for metagenomic binning, comparative biology and taxonomic classification.</title>
        <authorList>
            <person name="Goeker M."/>
        </authorList>
    </citation>
    <scope>NUCLEOTIDE SEQUENCE [LARGE SCALE GENOMIC DNA]</scope>
    <source>
        <strain evidence="1 2">DSM 19612</strain>
    </source>
</reference>
<dbReference type="RefSeq" id="WP_174497936.1">
    <property type="nucleotide sequence ID" value="NZ_CADDWK010000023.1"/>
</dbReference>
<gene>
    <name evidence="1" type="ORF">HNQ94_003880</name>
</gene>
<name>A0A841QAE1_9BACI</name>
<evidence type="ECO:0008006" key="3">
    <source>
        <dbReference type="Google" id="ProtNLM"/>
    </source>
</evidence>
<dbReference type="EMBL" id="JACHGH010000020">
    <property type="protein sequence ID" value="MBB6455380.1"/>
    <property type="molecule type" value="Genomic_DNA"/>
</dbReference>
<sequence length="91" mass="10693">MKKYSWKRRVIIGASIGALCALLNKETRNGAKQWAETVMSEMREYRQHPSKAVHDLRLTVQKLDYYADSLVEQLNKADELVQNRQHDKYID</sequence>
<protein>
    <recommendedName>
        <fullName evidence="3">YtxH domain-containing protein</fullName>
    </recommendedName>
</protein>
<accession>A0A841QAE1</accession>
<evidence type="ECO:0000313" key="1">
    <source>
        <dbReference type="EMBL" id="MBB6455380.1"/>
    </source>
</evidence>